<dbReference type="SUPFAM" id="SSF49265">
    <property type="entry name" value="Fibronectin type III"/>
    <property type="match status" value="1"/>
</dbReference>
<dbReference type="Proteomes" id="UP001208570">
    <property type="component" value="Unassembled WGS sequence"/>
</dbReference>
<gene>
    <name evidence="3" type="ORF">LSH36_924g00044</name>
</gene>
<proteinExistence type="predicted"/>
<dbReference type="InterPro" id="IPR007110">
    <property type="entry name" value="Ig-like_dom"/>
</dbReference>
<dbReference type="Gene3D" id="2.60.40.10">
    <property type="entry name" value="Immunoglobulins"/>
    <property type="match status" value="2"/>
</dbReference>
<dbReference type="InterPro" id="IPR036179">
    <property type="entry name" value="Ig-like_dom_sf"/>
</dbReference>
<feature type="domain" description="Fibronectin type-III" evidence="2">
    <location>
        <begin position="185"/>
        <end position="283"/>
    </location>
</feature>
<dbReference type="InterPro" id="IPR036116">
    <property type="entry name" value="FN3_sf"/>
</dbReference>
<dbReference type="EMBL" id="JAODUP010000924">
    <property type="protein sequence ID" value="KAK2142676.1"/>
    <property type="molecule type" value="Genomic_DNA"/>
</dbReference>
<dbReference type="InterPro" id="IPR003961">
    <property type="entry name" value="FN3_dom"/>
</dbReference>
<keyword evidence="4" id="KW-1185">Reference proteome</keyword>
<dbReference type="AlphaFoldDB" id="A0AAD9MSY5"/>
<dbReference type="Pfam" id="PF07679">
    <property type="entry name" value="I-set"/>
    <property type="match status" value="1"/>
</dbReference>
<comment type="caution">
    <text evidence="3">The sequence shown here is derived from an EMBL/GenBank/DDBJ whole genome shotgun (WGS) entry which is preliminary data.</text>
</comment>
<evidence type="ECO:0000259" key="1">
    <source>
        <dbReference type="PROSITE" id="PS50835"/>
    </source>
</evidence>
<dbReference type="InterPro" id="IPR013098">
    <property type="entry name" value="Ig_I-set"/>
</dbReference>
<evidence type="ECO:0000313" key="3">
    <source>
        <dbReference type="EMBL" id="KAK2142676.1"/>
    </source>
</evidence>
<dbReference type="CDD" id="cd00063">
    <property type="entry name" value="FN3"/>
    <property type="match status" value="1"/>
</dbReference>
<evidence type="ECO:0000259" key="2">
    <source>
        <dbReference type="PROSITE" id="PS50853"/>
    </source>
</evidence>
<protein>
    <submittedName>
        <fullName evidence="3">Uncharacterized protein</fullName>
    </submittedName>
</protein>
<organism evidence="3 4">
    <name type="scientific">Paralvinella palmiformis</name>
    <dbReference type="NCBI Taxonomy" id="53620"/>
    <lineage>
        <taxon>Eukaryota</taxon>
        <taxon>Metazoa</taxon>
        <taxon>Spiralia</taxon>
        <taxon>Lophotrochozoa</taxon>
        <taxon>Annelida</taxon>
        <taxon>Polychaeta</taxon>
        <taxon>Sedentaria</taxon>
        <taxon>Canalipalpata</taxon>
        <taxon>Terebellida</taxon>
        <taxon>Terebelliformia</taxon>
        <taxon>Alvinellidae</taxon>
        <taxon>Paralvinella</taxon>
    </lineage>
</organism>
<sequence>MGTAVLTFILPEDQHDNPIMYSYYWKYPAVRDWMNSTQSSQSVSSDTLSPILHDGQWQCMVGNLIGNGTISQVDITANAIPSTLQDLKDTTILVNETLNTSCSFTAKPVSTITWIYNMSEEPDPTIFSVESTDRSDGPYTITSSTISDINRKKTTSGYYICKAENIVGEMMTRTMTLNIQCPPSPPSALRLLDIKAVSITIHWTAGFNGGLEQWFTVLYQAEGFAIQHEDEVNSRPDISLGDVVINKTILPNTEYLIQIKATNYFKDDAVVYGGSVTFRTLVKAVFIDDPEITLLDNTAEIHFLISGPLTHIIEQNCVKDTNICDEANITVPNDSKHIWPLRQCVIFDFTVEVILADAEAR</sequence>
<dbReference type="PROSITE" id="PS50853">
    <property type="entry name" value="FN3"/>
    <property type="match status" value="1"/>
</dbReference>
<dbReference type="InterPro" id="IPR013783">
    <property type="entry name" value="Ig-like_fold"/>
</dbReference>
<reference evidence="3" key="1">
    <citation type="journal article" date="2023" name="Mol. Biol. Evol.">
        <title>Third-Generation Sequencing Reveals the Adaptive Role of the Epigenome in Three Deep-Sea Polychaetes.</title>
        <authorList>
            <person name="Perez M."/>
            <person name="Aroh O."/>
            <person name="Sun Y."/>
            <person name="Lan Y."/>
            <person name="Juniper S.K."/>
            <person name="Young C.R."/>
            <person name="Angers B."/>
            <person name="Qian P.Y."/>
        </authorList>
    </citation>
    <scope>NUCLEOTIDE SEQUENCE</scope>
    <source>
        <strain evidence="3">P08H-3</strain>
    </source>
</reference>
<dbReference type="PROSITE" id="PS50835">
    <property type="entry name" value="IG_LIKE"/>
    <property type="match status" value="1"/>
</dbReference>
<evidence type="ECO:0000313" key="4">
    <source>
        <dbReference type="Proteomes" id="UP001208570"/>
    </source>
</evidence>
<feature type="domain" description="Ig-like" evidence="1">
    <location>
        <begin position="81"/>
        <end position="178"/>
    </location>
</feature>
<name>A0AAD9MSY5_9ANNE</name>
<accession>A0AAD9MSY5</accession>
<dbReference type="SUPFAM" id="SSF48726">
    <property type="entry name" value="Immunoglobulin"/>
    <property type="match status" value="1"/>
</dbReference>